<keyword evidence="4" id="KW-0479">Metal-binding</keyword>
<dbReference type="InterPro" id="IPR008250">
    <property type="entry name" value="ATPase_P-typ_transduc_dom_A_sf"/>
</dbReference>
<dbReference type="Proteomes" id="UP000232323">
    <property type="component" value="Unassembled WGS sequence"/>
</dbReference>
<evidence type="ECO:0000256" key="2">
    <source>
        <dbReference type="ARBA" id="ARBA00006024"/>
    </source>
</evidence>
<dbReference type="OrthoDB" id="432719at2759"/>
<dbReference type="Pfam" id="PF00122">
    <property type="entry name" value="E1-E2_ATPase"/>
    <property type="match status" value="1"/>
</dbReference>
<dbReference type="PROSITE" id="PS00154">
    <property type="entry name" value="ATPASE_E1_E2"/>
    <property type="match status" value="1"/>
</dbReference>
<feature type="region of interest" description="Disordered" evidence="11">
    <location>
        <begin position="986"/>
        <end position="1033"/>
    </location>
</feature>
<protein>
    <recommendedName>
        <fullName evidence="13">P-type ATPase A domain-containing protein</fullName>
    </recommendedName>
</protein>
<dbReference type="AlphaFoldDB" id="A0A250X8H9"/>
<dbReference type="GO" id="GO:0046872">
    <property type="term" value="F:metal ion binding"/>
    <property type="evidence" value="ECO:0007669"/>
    <property type="project" value="UniProtKB-KW"/>
</dbReference>
<evidence type="ECO:0000256" key="6">
    <source>
        <dbReference type="ARBA" id="ARBA00022840"/>
    </source>
</evidence>
<name>A0A250X8H9_9CHLO</name>
<dbReference type="PRINTS" id="PR00119">
    <property type="entry name" value="CATATPASE"/>
</dbReference>
<dbReference type="SFLD" id="SFLDF00027">
    <property type="entry name" value="p-type_atpase"/>
    <property type="match status" value="1"/>
</dbReference>
<dbReference type="PANTHER" id="PTHR43079:SF1">
    <property type="entry name" value="CADMIUM_ZINC-TRANSPORTING ATPASE HMA1, CHLOROPLASTIC-RELATED"/>
    <property type="match status" value="1"/>
</dbReference>
<feature type="transmembrane region" description="Helical" evidence="12">
    <location>
        <begin position="909"/>
        <end position="933"/>
    </location>
</feature>
<dbReference type="InterPro" id="IPR023299">
    <property type="entry name" value="ATPase_P-typ_cyto_dom_N"/>
</dbReference>
<evidence type="ECO:0000256" key="1">
    <source>
        <dbReference type="ARBA" id="ARBA00004141"/>
    </source>
</evidence>
<keyword evidence="10 12" id="KW-0472">Membrane</keyword>
<dbReference type="InterPro" id="IPR036412">
    <property type="entry name" value="HAD-like_sf"/>
</dbReference>
<comment type="caution">
    <text evidence="14">The sequence shown here is derived from an EMBL/GenBank/DDBJ whole genome shotgun (WGS) entry which is preliminary data.</text>
</comment>
<dbReference type="InterPro" id="IPR023214">
    <property type="entry name" value="HAD_sf"/>
</dbReference>
<dbReference type="Gene3D" id="3.40.50.1000">
    <property type="entry name" value="HAD superfamily/HAD-like"/>
    <property type="match status" value="1"/>
</dbReference>
<dbReference type="InterPro" id="IPR018303">
    <property type="entry name" value="ATPase_P-typ_P_site"/>
</dbReference>
<dbReference type="GO" id="GO:0016887">
    <property type="term" value="F:ATP hydrolysis activity"/>
    <property type="evidence" value="ECO:0007669"/>
    <property type="project" value="InterPro"/>
</dbReference>
<comment type="subcellular location">
    <subcellularLocation>
        <location evidence="1">Membrane</location>
        <topology evidence="1">Multi-pass membrane protein</topology>
    </subcellularLocation>
</comment>
<evidence type="ECO:0000313" key="15">
    <source>
        <dbReference type="Proteomes" id="UP000232323"/>
    </source>
</evidence>
<dbReference type="InterPro" id="IPR044492">
    <property type="entry name" value="P_typ_ATPase_HD_dom"/>
</dbReference>
<dbReference type="GO" id="GO:0016020">
    <property type="term" value="C:membrane"/>
    <property type="evidence" value="ECO:0007669"/>
    <property type="project" value="UniProtKB-SubCell"/>
</dbReference>
<dbReference type="STRING" id="1157962.A0A250X8H9"/>
<feature type="transmembrane region" description="Helical" evidence="12">
    <location>
        <begin position="359"/>
        <end position="379"/>
    </location>
</feature>
<dbReference type="SFLD" id="SFLDS00003">
    <property type="entry name" value="Haloacid_Dehalogenase"/>
    <property type="match status" value="1"/>
</dbReference>
<keyword evidence="5" id="KW-0547">Nucleotide-binding</keyword>
<evidence type="ECO:0000256" key="7">
    <source>
        <dbReference type="ARBA" id="ARBA00022842"/>
    </source>
</evidence>
<evidence type="ECO:0000256" key="3">
    <source>
        <dbReference type="ARBA" id="ARBA00022692"/>
    </source>
</evidence>
<dbReference type="PANTHER" id="PTHR43079">
    <property type="entry name" value="PROBABLE CADMIUM/ZINC-TRANSPORTING ATPASE HMA1"/>
    <property type="match status" value="1"/>
</dbReference>
<evidence type="ECO:0000256" key="11">
    <source>
        <dbReference type="SAM" id="MobiDB-lite"/>
    </source>
</evidence>
<dbReference type="SUPFAM" id="SSF56784">
    <property type="entry name" value="HAD-like"/>
    <property type="match status" value="1"/>
</dbReference>
<dbReference type="GO" id="GO:0005524">
    <property type="term" value="F:ATP binding"/>
    <property type="evidence" value="ECO:0007669"/>
    <property type="project" value="UniProtKB-KW"/>
</dbReference>
<keyword evidence="6" id="KW-0067">ATP-binding</keyword>
<dbReference type="InterPro" id="IPR001757">
    <property type="entry name" value="P_typ_ATPase"/>
</dbReference>
<comment type="similarity">
    <text evidence="2">Belongs to the cation transport ATPase (P-type) (TC 3.A.3) family. Type IB subfamily.</text>
</comment>
<dbReference type="EMBL" id="BEGY01000042">
    <property type="protein sequence ID" value="GAX79391.1"/>
    <property type="molecule type" value="Genomic_DNA"/>
</dbReference>
<dbReference type="Gene3D" id="2.70.150.10">
    <property type="entry name" value="Calcium-transporting ATPase, cytoplasmic transduction domain A"/>
    <property type="match status" value="1"/>
</dbReference>
<dbReference type="NCBIfam" id="TIGR01494">
    <property type="entry name" value="ATPase_P-type"/>
    <property type="match status" value="1"/>
</dbReference>
<evidence type="ECO:0000256" key="4">
    <source>
        <dbReference type="ARBA" id="ARBA00022723"/>
    </source>
</evidence>
<feature type="region of interest" description="Disordered" evidence="11">
    <location>
        <begin position="467"/>
        <end position="497"/>
    </location>
</feature>
<keyword evidence="7" id="KW-0460">Magnesium</keyword>
<evidence type="ECO:0000256" key="10">
    <source>
        <dbReference type="ARBA" id="ARBA00023136"/>
    </source>
</evidence>
<evidence type="ECO:0000256" key="8">
    <source>
        <dbReference type="ARBA" id="ARBA00022967"/>
    </source>
</evidence>
<accession>A0A250X8H9</accession>
<organism evidence="14 15">
    <name type="scientific">Chlamydomonas eustigma</name>
    <dbReference type="NCBI Taxonomy" id="1157962"/>
    <lineage>
        <taxon>Eukaryota</taxon>
        <taxon>Viridiplantae</taxon>
        <taxon>Chlorophyta</taxon>
        <taxon>core chlorophytes</taxon>
        <taxon>Chlorophyceae</taxon>
        <taxon>CS clade</taxon>
        <taxon>Chlamydomonadales</taxon>
        <taxon>Chlamydomonadaceae</taxon>
        <taxon>Chlamydomonas</taxon>
    </lineage>
</organism>
<feature type="domain" description="P-type ATPase A" evidence="13">
    <location>
        <begin position="249"/>
        <end position="334"/>
    </location>
</feature>
<dbReference type="InterPro" id="IPR051949">
    <property type="entry name" value="Cation_Transport_ATPase"/>
</dbReference>
<evidence type="ECO:0000259" key="13">
    <source>
        <dbReference type="Pfam" id="PF00122"/>
    </source>
</evidence>
<proteinExistence type="inferred from homology"/>
<feature type="compositionally biased region" description="Basic and acidic residues" evidence="11">
    <location>
        <begin position="996"/>
        <end position="1021"/>
    </location>
</feature>
<keyword evidence="15" id="KW-1185">Reference proteome</keyword>
<keyword evidence="9 12" id="KW-1133">Transmembrane helix</keyword>
<reference evidence="14 15" key="1">
    <citation type="submission" date="2017-08" db="EMBL/GenBank/DDBJ databases">
        <title>Acidophilic green algal genome provides insights into adaptation to an acidic environment.</title>
        <authorList>
            <person name="Hirooka S."/>
            <person name="Hirose Y."/>
            <person name="Kanesaki Y."/>
            <person name="Higuchi S."/>
            <person name="Fujiwara T."/>
            <person name="Onuma R."/>
            <person name="Era A."/>
            <person name="Ohbayashi R."/>
            <person name="Uzuka A."/>
            <person name="Nozaki H."/>
            <person name="Yoshikawa H."/>
            <person name="Miyagishima S.Y."/>
        </authorList>
    </citation>
    <scope>NUCLEOTIDE SEQUENCE [LARGE SCALE GENOMIC DNA]</scope>
    <source>
        <strain evidence="14 15">NIES-2499</strain>
    </source>
</reference>
<feature type="compositionally biased region" description="Polar residues" evidence="11">
    <location>
        <begin position="486"/>
        <end position="497"/>
    </location>
</feature>
<evidence type="ECO:0000256" key="12">
    <source>
        <dbReference type="SAM" id="Phobius"/>
    </source>
</evidence>
<dbReference type="Gene3D" id="3.40.1110.10">
    <property type="entry name" value="Calcium-transporting ATPase, cytoplasmic domain N"/>
    <property type="match status" value="1"/>
</dbReference>
<feature type="compositionally biased region" description="Low complexity" evidence="11">
    <location>
        <begin position="469"/>
        <end position="485"/>
    </location>
</feature>
<dbReference type="SFLD" id="SFLDG00002">
    <property type="entry name" value="C1.7:_P-type_atpase_like"/>
    <property type="match status" value="1"/>
</dbReference>
<evidence type="ECO:0000256" key="5">
    <source>
        <dbReference type="ARBA" id="ARBA00022741"/>
    </source>
</evidence>
<dbReference type="SUPFAM" id="SSF81653">
    <property type="entry name" value="Calcium ATPase, transduction domain A"/>
    <property type="match status" value="1"/>
</dbReference>
<gene>
    <name evidence="14" type="ORF">CEUSTIGMA_g6832.t1</name>
</gene>
<evidence type="ECO:0000256" key="9">
    <source>
        <dbReference type="ARBA" id="ARBA00022989"/>
    </source>
</evidence>
<dbReference type="InterPro" id="IPR059000">
    <property type="entry name" value="ATPase_P-type_domA"/>
</dbReference>
<evidence type="ECO:0000313" key="14">
    <source>
        <dbReference type="EMBL" id="GAX79391.1"/>
    </source>
</evidence>
<sequence>MKDSVVHDWRRSHAMHVQVCVRLNKNSIIGRNSSVRSLRGLGLYGSRVSSDRSSSGIKKQHKAALSAVSSTDSGHSSSCGGCHDHIPDTWLSKSLTKLGVLPLTERLSHDGRWTVASIACFVFALLAGMEMGSQILGTTLASAVHVTALSSTFLISGLPQTVEALCLASAGKIDTHVLTNLAVVGTLLLGMAQEGALLSLLFQISHSLEEKFTAKAKGGVERLFSTIPTQANLVPLEEGSGKPILEASRTVLAMSIKPGQHILVKPGDQVPVDGIVVWGSAGVSLQHISGESQPVRMEEGSAVPAGSLNTDGLLVVRVTATSDESTPARIARMTAEAQIAKPQLQLTLDRVGETWSKTVIAASLITLMGLPLLTGIPLLGAGGAFYRALGVLTAGSPCAVVLVPLAYVCAIATVTSRGVLVKSSASLELLNSCGTVALDKTGTITTGSLTLTDTRVLLSEDSMHENMWNSTESTHSTNSNASEHNISTTDSSCTSVTGSRMSETGVLDCNSIAHTDSASMPDSEYGARVASSMLRGAGTLTAAQVDSCNNIQTQPSESSSTAAGVKNSGPTLEGGVADTEQNCIALQCCLALSRASNHPVSKAVVQSLNSLLKSAPFDLDVESFEQIPGLGVQGICRVSTRSPESNKRVFSVQFGSLGLIKRSVSPANADLVRRLEDVLTQQHSMSSKVVSFLTLAEQEASLATSTSPHSSGLNGSHGPMQSSMVLHSPPAPTHPICYIAMMCFEDVIQPDVRRAVEDLQGGSWRGGSRSAGGGKHVVMLTGDNARVAGQVAESVGIKEFHADLKPEHKLQYITAFDASERDKAGERGEPAQSTPVGGHRSGLVMMGDGINDAPALAAARVGVAVASTPSDMVAAAADIIVLNGLGVRNLPWLFSVADRTQKIINQSMALALLSVVFATLPTIAGFFPLWLAVLVHEGATVMVALNSLRLLVDDGPAGASGTISGFHKTLLNSLRALKELFTAEDGHAHHHHHHQHEVNEHDHHHHDDHDDHHHQYPEHNAKHAGRQEAPAPAERLVSGDVAHASIAHAHGDDNHSETANKDVGNDCIENSKNGNGNWTGSCSAGAVHAVINS</sequence>
<keyword evidence="3 12" id="KW-0812">Transmembrane</keyword>
<feature type="transmembrane region" description="Helical" evidence="12">
    <location>
        <begin position="385"/>
        <end position="414"/>
    </location>
</feature>
<dbReference type="SUPFAM" id="SSF81660">
    <property type="entry name" value="Metal cation-transporting ATPase, ATP-binding domain N"/>
    <property type="match status" value="1"/>
</dbReference>
<keyword evidence="8" id="KW-1278">Translocase</keyword>